<dbReference type="UniPathway" id="UPA01068">
    <property type="reaction ID" value="UER00304"/>
</dbReference>
<organism evidence="8">
    <name type="scientific">Diabrotica virgifera virgifera</name>
    <name type="common">western corn rootworm</name>
    <dbReference type="NCBI Taxonomy" id="50390"/>
    <lineage>
        <taxon>Eukaryota</taxon>
        <taxon>Metazoa</taxon>
        <taxon>Ecdysozoa</taxon>
        <taxon>Arthropoda</taxon>
        <taxon>Hexapoda</taxon>
        <taxon>Insecta</taxon>
        <taxon>Pterygota</taxon>
        <taxon>Neoptera</taxon>
        <taxon>Endopterygota</taxon>
        <taxon>Coleoptera</taxon>
        <taxon>Polyphaga</taxon>
        <taxon>Cucujiformia</taxon>
        <taxon>Chrysomeloidea</taxon>
        <taxon>Chrysomelidae</taxon>
        <taxon>Galerucinae</taxon>
        <taxon>Diabroticina</taxon>
        <taxon>Diabroticites</taxon>
        <taxon>Diabrotica</taxon>
    </lineage>
</organism>
<evidence type="ECO:0000256" key="7">
    <source>
        <dbReference type="ARBA" id="ARBA00023002"/>
    </source>
</evidence>
<sequence length="239" mass="27677">MLYCFRHRCCAIKKVKGYLSIKRLLNMEESSGLSFINLKDSTSPFELVAEWFQEAGKCGVNMHFFNLATSTKSGEVSNRSLLLHDYVNNSFRFITNEKSLKGRDMDENPNVAACFLLQYLKDDKSHVVRQIRCQGSVIKLPYKETAKYYEKDPLFCQIRSQIVPKQGEKVDWNELKIKHDELLKNVKSGLKLRMPEYQVGYEIHPRCFDFYHSLGGEIADRIIFEKSSDGSWSSHHVAC</sequence>
<gene>
    <name evidence="8" type="primary">LOC114328314</name>
</gene>
<dbReference type="GO" id="GO:0010181">
    <property type="term" value="F:FMN binding"/>
    <property type="evidence" value="ECO:0007669"/>
    <property type="project" value="InterPro"/>
</dbReference>
<evidence type="ECO:0000256" key="6">
    <source>
        <dbReference type="ARBA" id="ARBA00022643"/>
    </source>
</evidence>
<comment type="pathway">
    <text evidence="2">Cofactor metabolism; pyridoxal 5'-phosphate salvage; pyridoxal 5'-phosphate from pyridoxamine 5'-phosphate: step 1/1.</text>
</comment>
<dbReference type="GO" id="GO:0008615">
    <property type="term" value="P:pyridoxine biosynthetic process"/>
    <property type="evidence" value="ECO:0007669"/>
    <property type="project" value="InterPro"/>
</dbReference>
<dbReference type="GO" id="GO:0004733">
    <property type="term" value="F:pyridoxamine phosphate oxidase activity"/>
    <property type="evidence" value="ECO:0007669"/>
    <property type="project" value="UniProtKB-EC"/>
</dbReference>
<dbReference type="PANTHER" id="PTHR10851">
    <property type="entry name" value="PYRIDOXINE-5-PHOSPHATE OXIDASE"/>
    <property type="match status" value="1"/>
</dbReference>
<proteinExistence type="predicted"/>
<reference evidence="8" key="1">
    <citation type="submission" date="2025-08" db="UniProtKB">
        <authorList>
            <consortium name="RefSeq"/>
        </authorList>
    </citation>
    <scope>IDENTIFICATION</scope>
    <source>
        <tissue evidence="8">Whole insect</tissue>
    </source>
</reference>
<name>A0A6P7FDP4_DIAVI</name>
<evidence type="ECO:0000256" key="3">
    <source>
        <dbReference type="ARBA" id="ARBA00005037"/>
    </source>
</evidence>
<dbReference type="Gene3D" id="2.30.110.10">
    <property type="entry name" value="Electron Transport, Fmn-binding Protein, Chain A"/>
    <property type="match status" value="1"/>
</dbReference>
<dbReference type="EC" id="1.4.3.5" evidence="4"/>
<accession>A0A6P7FDP4</accession>
<evidence type="ECO:0000256" key="4">
    <source>
        <dbReference type="ARBA" id="ARBA00012801"/>
    </source>
</evidence>
<evidence type="ECO:0000313" key="8">
    <source>
        <dbReference type="RefSeq" id="XP_028132942.1"/>
    </source>
</evidence>
<keyword evidence="6" id="KW-0288">FMN</keyword>
<dbReference type="InterPro" id="IPR012349">
    <property type="entry name" value="Split_barrel_FMN-bd"/>
</dbReference>
<keyword evidence="7" id="KW-0560">Oxidoreductase</keyword>
<dbReference type="InterPro" id="IPR000659">
    <property type="entry name" value="Pyridox_Oxase"/>
</dbReference>
<comment type="pathway">
    <text evidence="3">Cofactor metabolism; pyridoxal 5'-phosphate salvage; pyridoxal 5'-phosphate from pyridoxine 5'-phosphate: step 1/1.</text>
</comment>
<evidence type="ECO:0000256" key="5">
    <source>
        <dbReference type="ARBA" id="ARBA00022630"/>
    </source>
</evidence>
<dbReference type="PANTHER" id="PTHR10851:SF4">
    <property type="entry name" value="PYRIDOXAL 5'-PHOSPHATE SYNTHASE"/>
    <property type="match status" value="1"/>
</dbReference>
<evidence type="ECO:0000256" key="2">
    <source>
        <dbReference type="ARBA" id="ARBA00004738"/>
    </source>
</evidence>
<dbReference type="SUPFAM" id="SSF50475">
    <property type="entry name" value="FMN-binding split barrel"/>
    <property type="match status" value="1"/>
</dbReference>
<evidence type="ECO:0000256" key="1">
    <source>
        <dbReference type="ARBA" id="ARBA00001917"/>
    </source>
</evidence>
<protein>
    <recommendedName>
        <fullName evidence="4">pyridoxal 5'-phosphate synthase</fullName>
        <ecNumber evidence="4">1.4.3.5</ecNumber>
    </recommendedName>
</protein>
<dbReference type="RefSeq" id="XP_028132942.1">
    <property type="nucleotide sequence ID" value="XM_028277141.1"/>
</dbReference>
<keyword evidence="5" id="KW-0285">Flavoprotein</keyword>
<comment type="cofactor">
    <cofactor evidence="1">
        <name>FMN</name>
        <dbReference type="ChEBI" id="CHEBI:58210"/>
    </cofactor>
</comment>
<dbReference type="InParanoid" id="A0A6P7FDP4"/>
<dbReference type="AlphaFoldDB" id="A0A6P7FDP4"/>
<dbReference type="PIRSF" id="PIRSF000190">
    <property type="entry name" value="Pyd_amn-ph_oxd"/>
    <property type="match status" value="1"/>
</dbReference>